<reference evidence="2 3" key="1">
    <citation type="journal article" date="2019" name="Int. J. Syst. Evol. Microbiol.">
        <title>The Global Catalogue of Microorganisms (GCM) 10K type strain sequencing project: providing services to taxonomists for standard genome sequencing and annotation.</title>
        <authorList>
            <consortium name="The Broad Institute Genomics Platform"/>
            <consortium name="The Broad Institute Genome Sequencing Center for Infectious Disease"/>
            <person name="Wu L."/>
            <person name="Ma J."/>
        </authorList>
    </citation>
    <scope>NUCLEOTIDE SEQUENCE [LARGE SCALE GENOMIC DNA]</scope>
    <source>
        <strain evidence="2 3">JCM 4505</strain>
    </source>
</reference>
<protein>
    <submittedName>
        <fullName evidence="2">Uncharacterized protein</fullName>
    </submittedName>
</protein>
<gene>
    <name evidence="2" type="ORF">GCM10010302_57260</name>
</gene>
<name>A0ABN0VM22_9ACTN</name>
<evidence type="ECO:0000313" key="3">
    <source>
        <dbReference type="Proteomes" id="UP001501867"/>
    </source>
</evidence>
<sequence length="112" mass="12284">MGPVHRVQRLEVRPQFPAVTPEPDPRQIGAQIQLVTVPHTDPLPRRAVPRPARTRGPRSMIATPAPRTNPYSPAPAPRTPRRVPTRGSAPSHAVLGVSRQLQPLVEPQPSQM</sequence>
<keyword evidence="3" id="KW-1185">Reference proteome</keyword>
<accession>A0ABN0VM22</accession>
<proteinExistence type="predicted"/>
<evidence type="ECO:0000256" key="1">
    <source>
        <dbReference type="SAM" id="MobiDB-lite"/>
    </source>
</evidence>
<evidence type="ECO:0000313" key="2">
    <source>
        <dbReference type="EMBL" id="GAA0311075.1"/>
    </source>
</evidence>
<dbReference type="EMBL" id="BAAABV010000024">
    <property type="protein sequence ID" value="GAA0311075.1"/>
    <property type="molecule type" value="Genomic_DNA"/>
</dbReference>
<comment type="caution">
    <text evidence="2">The sequence shown here is derived from an EMBL/GenBank/DDBJ whole genome shotgun (WGS) entry which is preliminary data.</text>
</comment>
<dbReference type="Proteomes" id="UP001501867">
    <property type="component" value="Unassembled WGS sequence"/>
</dbReference>
<feature type="region of interest" description="Disordered" evidence="1">
    <location>
        <begin position="38"/>
        <end position="112"/>
    </location>
</feature>
<organism evidence="2 3">
    <name type="scientific">Streptomyces polychromogenes</name>
    <dbReference type="NCBI Taxonomy" id="67342"/>
    <lineage>
        <taxon>Bacteria</taxon>
        <taxon>Bacillati</taxon>
        <taxon>Actinomycetota</taxon>
        <taxon>Actinomycetes</taxon>
        <taxon>Kitasatosporales</taxon>
        <taxon>Streptomycetaceae</taxon>
        <taxon>Streptomyces</taxon>
    </lineage>
</organism>